<comment type="caution">
    <text evidence="1">The sequence shown here is derived from an EMBL/GenBank/DDBJ whole genome shotgun (WGS) entry which is preliminary data.</text>
</comment>
<sequence length="63" mass="7117">MAEIEAAKAPHTPNDVDYTDMDPEAKGARHLSASHSHSDEQFDEKKGHLHHEQDDHDVYNPNV</sequence>
<name>A0ACA9QJR5_9GLOM</name>
<protein>
    <submittedName>
        <fullName evidence="1">2562_t:CDS:1</fullName>
    </submittedName>
</protein>
<reference evidence="1" key="1">
    <citation type="submission" date="2021-06" db="EMBL/GenBank/DDBJ databases">
        <authorList>
            <person name="Kallberg Y."/>
            <person name="Tangrot J."/>
            <person name="Rosling A."/>
        </authorList>
    </citation>
    <scope>NUCLEOTIDE SEQUENCE</scope>
    <source>
        <strain evidence="1">CL356</strain>
    </source>
</reference>
<dbReference type="Proteomes" id="UP000789525">
    <property type="component" value="Unassembled WGS sequence"/>
</dbReference>
<gene>
    <name evidence="1" type="ORF">ACOLOM_LOCUS12950</name>
</gene>
<keyword evidence="2" id="KW-1185">Reference proteome</keyword>
<proteinExistence type="predicted"/>
<feature type="non-terminal residue" evidence="1">
    <location>
        <position position="63"/>
    </location>
</feature>
<organism evidence="1 2">
    <name type="scientific">Acaulospora colombiana</name>
    <dbReference type="NCBI Taxonomy" id="27376"/>
    <lineage>
        <taxon>Eukaryota</taxon>
        <taxon>Fungi</taxon>
        <taxon>Fungi incertae sedis</taxon>
        <taxon>Mucoromycota</taxon>
        <taxon>Glomeromycotina</taxon>
        <taxon>Glomeromycetes</taxon>
        <taxon>Diversisporales</taxon>
        <taxon>Acaulosporaceae</taxon>
        <taxon>Acaulospora</taxon>
    </lineage>
</organism>
<accession>A0ACA9QJR5</accession>
<evidence type="ECO:0000313" key="1">
    <source>
        <dbReference type="EMBL" id="CAG8755836.1"/>
    </source>
</evidence>
<evidence type="ECO:0000313" key="2">
    <source>
        <dbReference type="Proteomes" id="UP000789525"/>
    </source>
</evidence>
<dbReference type="EMBL" id="CAJVPT010055831">
    <property type="protein sequence ID" value="CAG8755836.1"/>
    <property type="molecule type" value="Genomic_DNA"/>
</dbReference>